<sequence length="381" mass="40510">MRWLRRRFPALLMARRNIGRTKVRSVLAALGIVIGVIAIASLGMFGLTLRYQLTENLGSIGNQVMVQPSDAEGAPDALTERDLRQVESVAGSGATVAPALQRFTTVTYSREASENRVVMGIDQPGKLFEAREGSIPQPYRTGALIGPNLADQRGLGPGDTIAVNGSTVRVVAVLSPSQGFGYTNPSDQIVLPMRSFESRGYDTITVTETDSTAANATAMAIRAQLNDRRERVTVQDYSGVADQIGQSFQAVNLFLIGIGSISLLVAGVSILNVMLMSAVERRQEIGVLRAVGFQKLDVLKIMLSEAVLLGIIGGLAGAAFSVVAGLVLNHFVVGDAMLAFRPGNFLYIGLAFAFGVGTSLVSGLYPAWKAANERPVEALRG</sequence>
<keyword evidence="11" id="KW-1185">Reference proteome</keyword>
<accession>A0A7D5PE32</accession>
<feature type="transmembrane region" description="Helical" evidence="7">
    <location>
        <begin position="253"/>
        <end position="275"/>
    </location>
</feature>
<evidence type="ECO:0000256" key="2">
    <source>
        <dbReference type="ARBA" id="ARBA00022475"/>
    </source>
</evidence>
<keyword evidence="2" id="KW-1003">Cell membrane</keyword>
<dbReference type="EMBL" id="CP058909">
    <property type="protein sequence ID" value="QLH84218.1"/>
    <property type="molecule type" value="Genomic_DNA"/>
</dbReference>
<dbReference type="RefSeq" id="WP_179919311.1">
    <property type="nucleotide sequence ID" value="NZ_CP058909.1"/>
</dbReference>
<dbReference type="GO" id="GO:0005886">
    <property type="term" value="C:plasma membrane"/>
    <property type="evidence" value="ECO:0007669"/>
    <property type="project" value="UniProtKB-SubCell"/>
</dbReference>
<feature type="transmembrane region" description="Helical" evidence="7">
    <location>
        <begin position="345"/>
        <end position="365"/>
    </location>
</feature>
<evidence type="ECO:0000256" key="5">
    <source>
        <dbReference type="ARBA" id="ARBA00023136"/>
    </source>
</evidence>
<feature type="transmembrane region" description="Helical" evidence="7">
    <location>
        <begin position="306"/>
        <end position="333"/>
    </location>
</feature>
<evidence type="ECO:0000256" key="4">
    <source>
        <dbReference type="ARBA" id="ARBA00022989"/>
    </source>
</evidence>
<evidence type="ECO:0000256" key="7">
    <source>
        <dbReference type="SAM" id="Phobius"/>
    </source>
</evidence>
<dbReference type="Pfam" id="PF12704">
    <property type="entry name" value="MacB_PCD"/>
    <property type="match status" value="1"/>
</dbReference>
<dbReference type="InterPro" id="IPR050250">
    <property type="entry name" value="Macrolide_Exporter_MacB"/>
</dbReference>
<reference evidence="10 11" key="1">
    <citation type="submission" date="2020-07" db="EMBL/GenBank/DDBJ databases">
        <title>Halosimplex litoreum sp. nov. and Halosimplex rubrum sp. nov., isolated from different salt environments.</title>
        <authorList>
            <person name="Cui H."/>
        </authorList>
    </citation>
    <scope>NUCLEOTIDE SEQUENCE [LARGE SCALE GENOMIC DNA]</scope>
    <source>
        <strain evidence="10 11">R2</strain>
    </source>
</reference>
<evidence type="ECO:0000259" key="8">
    <source>
        <dbReference type="Pfam" id="PF02687"/>
    </source>
</evidence>
<comment type="subcellular location">
    <subcellularLocation>
        <location evidence="1">Cell membrane</location>
        <topology evidence="1">Multi-pass membrane protein</topology>
    </subcellularLocation>
</comment>
<evidence type="ECO:0000256" key="1">
    <source>
        <dbReference type="ARBA" id="ARBA00004651"/>
    </source>
</evidence>
<feature type="transmembrane region" description="Helical" evidence="7">
    <location>
        <begin position="25"/>
        <end position="47"/>
    </location>
</feature>
<evidence type="ECO:0000256" key="3">
    <source>
        <dbReference type="ARBA" id="ARBA00022692"/>
    </source>
</evidence>
<name>A0A7D5PE32_9EURY</name>
<feature type="domain" description="ABC3 transporter permease C-terminal" evidence="8">
    <location>
        <begin position="258"/>
        <end position="373"/>
    </location>
</feature>
<dbReference type="Pfam" id="PF02687">
    <property type="entry name" value="FtsX"/>
    <property type="match status" value="1"/>
</dbReference>
<dbReference type="GeneID" id="56085403"/>
<gene>
    <name evidence="10" type="ORF">HZS54_22400</name>
</gene>
<proteinExistence type="inferred from homology"/>
<keyword evidence="4 7" id="KW-1133">Transmembrane helix</keyword>
<keyword evidence="5 7" id="KW-0472">Membrane</keyword>
<keyword evidence="3 7" id="KW-0812">Transmembrane</keyword>
<comment type="similarity">
    <text evidence="6">Belongs to the ABC-4 integral membrane protein family.</text>
</comment>
<evidence type="ECO:0000259" key="9">
    <source>
        <dbReference type="Pfam" id="PF12704"/>
    </source>
</evidence>
<dbReference type="PANTHER" id="PTHR30572">
    <property type="entry name" value="MEMBRANE COMPONENT OF TRANSPORTER-RELATED"/>
    <property type="match status" value="1"/>
</dbReference>
<evidence type="ECO:0000313" key="10">
    <source>
        <dbReference type="EMBL" id="QLH84218.1"/>
    </source>
</evidence>
<evidence type="ECO:0000313" key="11">
    <source>
        <dbReference type="Proteomes" id="UP000509346"/>
    </source>
</evidence>
<dbReference type="GO" id="GO:0022857">
    <property type="term" value="F:transmembrane transporter activity"/>
    <property type="evidence" value="ECO:0007669"/>
    <property type="project" value="TreeGrafter"/>
</dbReference>
<dbReference type="PANTHER" id="PTHR30572:SF4">
    <property type="entry name" value="ABC TRANSPORTER PERMEASE YTRF"/>
    <property type="match status" value="1"/>
</dbReference>
<dbReference type="AlphaFoldDB" id="A0A7D5PE32"/>
<organism evidence="10 11">
    <name type="scientific">Halosimplex pelagicum</name>
    <dbReference type="NCBI Taxonomy" id="869886"/>
    <lineage>
        <taxon>Archaea</taxon>
        <taxon>Methanobacteriati</taxon>
        <taxon>Methanobacteriota</taxon>
        <taxon>Stenosarchaea group</taxon>
        <taxon>Halobacteria</taxon>
        <taxon>Halobacteriales</taxon>
        <taxon>Haloarculaceae</taxon>
        <taxon>Halosimplex</taxon>
    </lineage>
</organism>
<dbReference type="InterPro" id="IPR003838">
    <property type="entry name" value="ABC3_permease_C"/>
</dbReference>
<dbReference type="OrthoDB" id="11469at2157"/>
<dbReference type="InterPro" id="IPR025857">
    <property type="entry name" value="MacB_PCD"/>
</dbReference>
<dbReference type="Proteomes" id="UP000509346">
    <property type="component" value="Chromosome"/>
</dbReference>
<evidence type="ECO:0000256" key="6">
    <source>
        <dbReference type="ARBA" id="ARBA00038076"/>
    </source>
</evidence>
<feature type="domain" description="MacB-like periplasmic core" evidence="9">
    <location>
        <begin position="25"/>
        <end position="223"/>
    </location>
</feature>
<dbReference type="KEGG" id="hpel:HZS54_22400"/>
<protein>
    <submittedName>
        <fullName evidence="10">ABC transporter permease</fullName>
    </submittedName>
</protein>